<dbReference type="Pfam" id="PF00195">
    <property type="entry name" value="Chal_sti_synt_N"/>
    <property type="match status" value="1"/>
</dbReference>
<reference evidence="6 7" key="1">
    <citation type="submission" date="2017-08" db="EMBL/GenBank/DDBJ databases">
        <title>Mesorhizobium wenxinae sp. nov., a novel rhizobial species isolated from root nodules of chickpea (Cicer arietinum L.).</title>
        <authorList>
            <person name="Zhang J."/>
        </authorList>
    </citation>
    <scope>NUCLEOTIDE SEQUENCE [LARGE SCALE GENOMIC DNA]</scope>
    <source>
        <strain evidence="6 7">SDW018</strain>
    </source>
</reference>
<dbReference type="Proteomes" id="UP000216442">
    <property type="component" value="Unassembled WGS sequence"/>
</dbReference>
<dbReference type="InterPro" id="IPR012328">
    <property type="entry name" value="Chalcone/stilbene_synt_C"/>
</dbReference>
<keyword evidence="7" id="KW-1185">Reference proteome</keyword>
<dbReference type="GO" id="GO:0016747">
    <property type="term" value="F:acyltransferase activity, transferring groups other than amino-acyl groups"/>
    <property type="evidence" value="ECO:0007669"/>
    <property type="project" value="InterPro"/>
</dbReference>
<gene>
    <name evidence="6" type="ORF">CIT26_32925</name>
</gene>
<evidence type="ECO:0000256" key="1">
    <source>
        <dbReference type="ARBA" id="ARBA00005531"/>
    </source>
</evidence>
<dbReference type="PIRSF" id="PIRSF000451">
    <property type="entry name" value="PKS_III"/>
    <property type="match status" value="1"/>
</dbReference>
<feature type="domain" description="Chalcone/stilbene synthase N-terminal" evidence="4">
    <location>
        <begin position="9"/>
        <end position="213"/>
    </location>
</feature>
<evidence type="ECO:0000256" key="2">
    <source>
        <dbReference type="ARBA" id="ARBA00022679"/>
    </source>
</evidence>
<feature type="active site" description="Acyl-thioester intermediate" evidence="3">
    <location>
        <position position="151"/>
    </location>
</feature>
<dbReference type="EMBL" id="NPKJ01000075">
    <property type="protein sequence ID" value="PAQ05054.1"/>
    <property type="molecule type" value="Genomic_DNA"/>
</dbReference>
<evidence type="ECO:0000313" key="6">
    <source>
        <dbReference type="EMBL" id="PAQ05054.1"/>
    </source>
</evidence>
<keyword evidence="2" id="KW-0808">Transferase</keyword>
<name>A0A271LAD2_9HYPH</name>
<evidence type="ECO:0000313" key="7">
    <source>
        <dbReference type="Proteomes" id="UP000216442"/>
    </source>
</evidence>
<comment type="caution">
    <text evidence="6">The sequence shown here is derived from an EMBL/GenBank/DDBJ whole genome shotgun (WGS) entry which is preliminary data.</text>
</comment>
<feature type="domain" description="Chalcone/stilbene synthase C-terminal" evidence="5">
    <location>
        <begin position="234"/>
        <end position="354"/>
    </location>
</feature>
<dbReference type="GO" id="GO:0030639">
    <property type="term" value="P:polyketide biosynthetic process"/>
    <property type="evidence" value="ECO:0007669"/>
    <property type="project" value="TreeGrafter"/>
</dbReference>
<organism evidence="6 7">
    <name type="scientific">Mesorhizobium temperatum</name>
    <dbReference type="NCBI Taxonomy" id="241416"/>
    <lineage>
        <taxon>Bacteria</taxon>
        <taxon>Pseudomonadati</taxon>
        <taxon>Pseudomonadota</taxon>
        <taxon>Alphaproteobacteria</taxon>
        <taxon>Hyphomicrobiales</taxon>
        <taxon>Phyllobacteriaceae</taxon>
        <taxon>Mesorhizobium</taxon>
    </lineage>
</organism>
<sequence length="355" mass="38355">MPAKAYINRIATAVPEHEVHQFYLRFAASMLAADRRRIFERMADVAGIERRYSCFAPAIDPEGPSADLAGTFIRGAFPGTAVRMAMFGDAAPVLAQKGVDGLELGDGASRITHLIVTTCTGFSAPGIDLELVARCGLPDRVERTMIGFMGCYAAINGLKLARHIVRSDPQARVLLVNIELCTMHLRETTELEKLLSFCLWGDGCAAALVTAEPVGIELDSFHCIVAHERRDLMSWSIRDHGFEMVLSGQVPAAIHEALRSSQDAILGGRTTEAIDLWAVHPGGRSVLDAVERALNLAPTALAPSREVLRQYGNMSSATVMFVMKEMLKAPPGLLGCGMSFGPGLTAETMLFRTVS</sequence>
<dbReference type="InterPro" id="IPR001099">
    <property type="entry name" value="Chalcone/stilbene_synt_N"/>
</dbReference>
<dbReference type="RefSeq" id="WP_095496465.1">
    <property type="nucleotide sequence ID" value="NZ_NPKJ01000075.1"/>
</dbReference>
<evidence type="ECO:0000256" key="3">
    <source>
        <dbReference type="PIRSR" id="PIRSR000451-1"/>
    </source>
</evidence>
<protein>
    <submittedName>
        <fullName evidence="6">Type III polyketide synthase</fullName>
    </submittedName>
</protein>
<dbReference type="Pfam" id="PF02797">
    <property type="entry name" value="Chal_sti_synt_C"/>
    <property type="match status" value="1"/>
</dbReference>
<evidence type="ECO:0000259" key="5">
    <source>
        <dbReference type="Pfam" id="PF02797"/>
    </source>
</evidence>
<proteinExistence type="inferred from homology"/>
<evidence type="ECO:0000259" key="4">
    <source>
        <dbReference type="Pfam" id="PF00195"/>
    </source>
</evidence>
<dbReference type="SUPFAM" id="SSF53901">
    <property type="entry name" value="Thiolase-like"/>
    <property type="match status" value="2"/>
</dbReference>
<dbReference type="CDD" id="cd00831">
    <property type="entry name" value="CHS_like"/>
    <property type="match status" value="1"/>
</dbReference>
<dbReference type="InterPro" id="IPR011141">
    <property type="entry name" value="Polyketide_synthase_type-III"/>
</dbReference>
<dbReference type="InterPro" id="IPR016039">
    <property type="entry name" value="Thiolase-like"/>
</dbReference>
<dbReference type="Gene3D" id="3.40.47.10">
    <property type="match status" value="2"/>
</dbReference>
<dbReference type="PANTHER" id="PTHR11877:SF46">
    <property type="entry name" value="TYPE III POLYKETIDE SYNTHASE A"/>
    <property type="match status" value="1"/>
</dbReference>
<comment type="similarity">
    <text evidence="1">Belongs to the thiolase-like superfamily. Chalcone/stilbene synthases family.</text>
</comment>
<dbReference type="AlphaFoldDB" id="A0A271LAD2"/>
<accession>A0A271LAD2</accession>
<dbReference type="PANTHER" id="PTHR11877">
    <property type="entry name" value="HYDROXYMETHYLGLUTARYL-COA SYNTHASE"/>
    <property type="match status" value="1"/>
</dbReference>
<dbReference type="OrthoDB" id="9786288at2"/>